<evidence type="ECO:0000313" key="2">
    <source>
        <dbReference type="EMBL" id="MCP9763768.1"/>
    </source>
</evidence>
<feature type="domain" description="PIN" evidence="1">
    <location>
        <begin position="3"/>
        <end position="123"/>
    </location>
</feature>
<dbReference type="CDD" id="cd09872">
    <property type="entry name" value="PIN_Sll0205-like"/>
    <property type="match status" value="1"/>
</dbReference>
<reference evidence="2 3" key="1">
    <citation type="submission" date="2018-11" db="EMBL/GenBank/DDBJ databases">
        <title>Novel bacteria species description.</title>
        <authorList>
            <person name="Han J.-H."/>
        </authorList>
    </citation>
    <scope>NUCLEOTIDE SEQUENCE [LARGE SCALE GENOMIC DNA]</scope>
    <source>
        <strain evidence="2 3">KCTC23259</strain>
    </source>
</reference>
<dbReference type="Pfam" id="PF01850">
    <property type="entry name" value="PIN"/>
    <property type="match status" value="1"/>
</dbReference>
<dbReference type="AlphaFoldDB" id="A0AAE3H2L6"/>
<dbReference type="Proteomes" id="UP001204144">
    <property type="component" value="Unassembled WGS sequence"/>
</dbReference>
<name>A0AAE3H2L6_9BACT</name>
<dbReference type="PANTHER" id="PTHR36173">
    <property type="entry name" value="RIBONUCLEASE VAPC16-RELATED"/>
    <property type="match status" value="1"/>
</dbReference>
<evidence type="ECO:0000313" key="3">
    <source>
        <dbReference type="Proteomes" id="UP001204144"/>
    </source>
</evidence>
<dbReference type="InterPro" id="IPR029060">
    <property type="entry name" value="PIN-like_dom_sf"/>
</dbReference>
<organism evidence="2 3">
    <name type="scientific">Lacihabitans soyangensis</name>
    <dbReference type="NCBI Taxonomy" id="869394"/>
    <lineage>
        <taxon>Bacteria</taxon>
        <taxon>Pseudomonadati</taxon>
        <taxon>Bacteroidota</taxon>
        <taxon>Cytophagia</taxon>
        <taxon>Cytophagales</taxon>
        <taxon>Leadbetterellaceae</taxon>
        <taxon>Lacihabitans</taxon>
    </lineage>
</organism>
<dbReference type="Gene3D" id="3.40.50.1010">
    <property type="entry name" value="5'-nuclease"/>
    <property type="match status" value="1"/>
</dbReference>
<keyword evidence="3" id="KW-1185">Reference proteome</keyword>
<proteinExistence type="predicted"/>
<dbReference type="SUPFAM" id="SSF88723">
    <property type="entry name" value="PIN domain-like"/>
    <property type="match status" value="1"/>
</dbReference>
<dbReference type="InterPro" id="IPR002716">
    <property type="entry name" value="PIN_dom"/>
</dbReference>
<dbReference type="PANTHER" id="PTHR36173:SF2">
    <property type="entry name" value="RIBONUCLEASE VAPC16"/>
    <property type="match status" value="1"/>
</dbReference>
<sequence>MNYLIDTQILIWFQLNDSLMKPSILSILNNIENNIFVSDISLFEVSIKSKLGKLPLNLGSLDEIIQVCHLDGFKFLSISQKHIITYQSLQLFDSHRDPFDRLLISTAISEGLTVISTDEKFKLYKSEIDLIEA</sequence>
<dbReference type="RefSeq" id="WP_255037537.1">
    <property type="nucleotide sequence ID" value="NZ_RJUF01000039.1"/>
</dbReference>
<evidence type="ECO:0000259" key="1">
    <source>
        <dbReference type="Pfam" id="PF01850"/>
    </source>
</evidence>
<accession>A0AAE3H2L6</accession>
<dbReference type="InterPro" id="IPR041705">
    <property type="entry name" value="PIN_Sll0205"/>
</dbReference>
<gene>
    <name evidence="2" type="ORF">EGI31_12465</name>
</gene>
<comment type="caution">
    <text evidence="2">The sequence shown here is derived from an EMBL/GenBank/DDBJ whole genome shotgun (WGS) entry which is preliminary data.</text>
</comment>
<protein>
    <submittedName>
        <fullName evidence="2">Type II toxin-antitoxin system VapC family toxin</fullName>
    </submittedName>
</protein>
<dbReference type="EMBL" id="RJUF01000039">
    <property type="protein sequence ID" value="MCP9763768.1"/>
    <property type="molecule type" value="Genomic_DNA"/>
</dbReference>
<dbReference type="InterPro" id="IPR052919">
    <property type="entry name" value="TA_system_RNase"/>
</dbReference>